<proteinExistence type="predicted"/>
<evidence type="ECO:0000313" key="3">
    <source>
        <dbReference type="Proteomes" id="UP000763641"/>
    </source>
</evidence>
<comment type="caution">
    <text evidence="2">The sequence shown here is derived from an EMBL/GenBank/DDBJ whole genome shotgun (WGS) entry which is preliminary data.</text>
</comment>
<keyword evidence="3" id="KW-1185">Reference proteome</keyword>
<reference evidence="2 3" key="1">
    <citation type="submission" date="2020-12" db="EMBL/GenBank/DDBJ databases">
        <title>Sphingomonas sp.</title>
        <authorList>
            <person name="Kim M.K."/>
        </authorList>
    </citation>
    <scope>NUCLEOTIDE SEQUENCE [LARGE SCALE GENOMIC DNA]</scope>
    <source>
        <strain evidence="2 3">BT552</strain>
    </source>
</reference>
<organism evidence="2 3">
    <name type="scientific">Sphingomonas longa</name>
    <dbReference type="NCBI Taxonomy" id="2778730"/>
    <lineage>
        <taxon>Bacteria</taxon>
        <taxon>Pseudomonadati</taxon>
        <taxon>Pseudomonadota</taxon>
        <taxon>Alphaproteobacteria</taxon>
        <taxon>Sphingomonadales</taxon>
        <taxon>Sphingomonadaceae</taxon>
        <taxon>Sphingomonas</taxon>
    </lineage>
</organism>
<evidence type="ECO:0000313" key="2">
    <source>
        <dbReference type="EMBL" id="MBM6577737.1"/>
    </source>
</evidence>
<name>A0ABS2D9W4_9SPHN</name>
<feature type="region of interest" description="Disordered" evidence="1">
    <location>
        <begin position="86"/>
        <end position="113"/>
    </location>
</feature>
<dbReference type="RefSeq" id="WP_204199831.1">
    <property type="nucleotide sequence ID" value="NZ_JAFEMC010000004.1"/>
</dbReference>
<protein>
    <submittedName>
        <fullName evidence="2">Uncharacterized protein</fullName>
    </submittedName>
</protein>
<gene>
    <name evidence="2" type="ORF">ILT43_15250</name>
</gene>
<sequence>MTVVIEKGRVEPNGKPMVKITIGGSLGTGLTATLNFRQQITSATLNALIAGGFFSVNDKLRGRANVRADAGSQKLIGVGTSISYTDAAAGQEPRSGRHDGVGSRVRNRAQQCR</sequence>
<dbReference type="EMBL" id="JAFEMC010000004">
    <property type="protein sequence ID" value="MBM6577737.1"/>
    <property type="molecule type" value="Genomic_DNA"/>
</dbReference>
<dbReference type="Proteomes" id="UP000763641">
    <property type="component" value="Unassembled WGS sequence"/>
</dbReference>
<accession>A0ABS2D9W4</accession>
<evidence type="ECO:0000256" key="1">
    <source>
        <dbReference type="SAM" id="MobiDB-lite"/>
    </source>
</evidence>